<dbReference type="EMBL" id="UINC01134714">
    <property type="protein sequence ID" value="SVD18422.1"/>
    <property type="molecule type" value="Genomic_DNA"/>
</dbReference>
<feature type="non-terminal residue" evidence="1">
    <location>
        <position position="22"/>
    </location>
</feature>
<proteinExistence type="predicted"/>
<accession>A0A382T9G3</accession>
<organism evidence="1">
    <name type="scientific">marine metagenome</name>
    <dbReference type="NCBI Taxonomy" id="408172"/>
    <lineage>
        <taxon>unclassified sequences</taxon>
        <taxon>metagenomes</taxon>
        <taxon>ecological metagenomes</taxon>
    </lineage>
</organism>
<sequence length="22" mass="2345">MVDLILTGATVIDPSQELCAVR</sequence>
<reference evidence="1" key="1">
    <citation type="submission" date="2018-05" db="EMBL/GenBank/DDBJ databases">
        <authorList>
            <person name="Lanie J.A."/>
            <person name="Ng W.-L."/>
            <person name="Kazmierczak K.M."/>
            <person name="Andrzejewski T.M."/>
            <person name="Davidsen T.M."/>
            <person name="Wayne K.J."/>
            <person name="Tettelin H."/>
            <person name="Glass J.I."/>
            <person name="Rusch D."/>
            <person name="Podicherti R."/>
            <person name="Tsui H.-C.T."/>
            <person name="Winkler M.E."/>
        </authorList>
    </citation>
    <scope>NUCLEOTIDE SEQUENCE</scope>
</reference>
<gene>
    <name evidence="1" type="ORF">METZ01_LOCUS371276</name>
</gene>
<dbReference type="AlphaFoldDB" id="A0A382T9G3"/>
<evidence type="ECO:0000313" key="1">
    <source>
        <dbReference type="EMBL" id="SVD18422.1"/>
    </source>
</evidence>
<protein>
    <submittedName>
        <fullName evidence="1">Uncharacterized protein</fullName>
    </submittedName>
</protein>
<name>A0A382T9G3_9ZZZZ</name>